<accession>A0A1G7NV00</accession>
<dbReference type="InterPro" id="IPR054044">
    <property type="entry name" value="PFIN"/>
</dbReference>
<dbReference type="AlphaFoldDB" id="A0A1G7NV00"/>
<protein>
    <submittedName>
        <fullName evidence="1">Uncharacterized protein</fullName>
    </submittedName>
</protein>
<dbReference type="Proteomes" id="UP000199706">
    <property type="component" value="Unassembled WGS sequence"/>
</dbReference>
<evidence type="ECO:0000313" key="1">
    <source>
        <dbReference type="EMBL" id="SDF77842.1"/>
    </source>
</evidence>
<dbReference type="OrthoDB" id="5679866at2"/>
<organism evidence="1 2">
    <name type="scientific">Paraburkholderia phenazinium</name>
    <dbReference type="NCBI Taxonomy" id="60549"/>
    <lineage>
        <taxon>Bacteria</taxon>
        <taxon>Pseudomonadati</taxon>
        <taxon>Pseudomonadota</taxon>
        <taxon>Betaproteobacteria</taxon>
        <taxon>Burkholderiales</taxon>
        <taxon>Burkholderiaceae</taxon>
        <taxon>Paraburkholderia</taxon>
    </lineage>
</organism>
<dbReference type="Pfam" id="PF22162">
    <property type="entry name" value="PFIN"/>
    <property type="match status" value="1"/>
</dbReference>
<proteinExistence type="predicted"/>
<sequence>METLHTIARISGKRRAVFRVPTVTRGHVFMSVADPSVRKAVVVEVDATRFLELWRQPYSSHPEVAHLGPKDWPSDYKFRHAEAGFAEGEWNPVPLASVSCGVYVEQVKIVRSYYLGIRKNVEWREGPPSNLLGFTNGITRTIWLLTAGVRVFPVECGAEDAALLQRLAGLPGSVPRTVADLLPEPTDAQYFEELRADEERIRQRYAIR</sequence>
<gene>
    <name evidence="1" type="ORF">SAMN05216466_10146</name>
</gene>
<dbReference type="RefSeq" id="WP_090680322.1">
    <property type="nucleotide sequence ID" value="NZ_FNCJ01000001.1"/>
</dbReference>
<dbReference type="EMBL" id="FNCJ01000001">
    <property type="protein sequence ID" value="SDF77842.1"/>
    <property type="molecule type" value="Genomic_DNA"/>
</dbReference>
<evidence type="ECO:0000313" key="2">
    <source>
        <dbReference type="Proteomes" id="UP000199706"/>
    </source>
</evidence>
<reference evidence="1 2" key="1">
    <citation type="submission" date="2016-10" db="EMBL/GenBank/DDBJ databases">
        <authorList>
            <person name="de Groot N.N."/>
        </authorList>
    </citation>
    <scope>NUCLEOTIDE SEQUENCE [LARGE SCALE GENOMIC DNA]</scope>
    <source>
        <strain evidence="1 2">LMG 2247</strain>
    </source>
</reference>
<name>A0A1G7NV00_9BURK</name>